<dbReference type="Proteomes" id="UP001152607">
    <property type="component" value="Unassembled WGS sequence"/>
</dbReference>
<gene>
    <name evidence="1" type="ORF">PDIGIT_LOCUS12870</name>
</gene>
<keyword evidence="2" id="KW-1185">Reference proteome</keyword>
<dbReference type="EMBL" id="CAOQHR010000009">
    <property type="protein sequence ID" value="CAI6339707.1"/>
    <property type="molecule type" value="Genomic_DNA"/>
</dbReference>
<dbReference type="AlphaFoldDB" id="A0A9W4US10"/>
<protein>
    <submittedName>
        <fullName evidence="1">Uncharacterized protein</fullName>
    </submittedName>
</protein>
<organism evidence="1 2">
    <name type="scientific">Periconia digitata</name>
    <dbReference type="NCBI Taxonomy" id="1303443"/>
    <lineage>
        <taxon>Eukaryota</taxon>
        <taxon>Fungi</taxon>
        <taxon>Dikarya</taxon>
        <taxon>Ascomycota</taxon>
        <taxon>Pezizomycotina</taxon>
        <taxon>Dothideomycetes</taxon>
        <taxon>Pleosporomycetidae</taxon>
        <taxon>Pleosporales</taxon>
        <taxon>Massarineae</taxon>
        <taxon>Periconiaceae</taxon>
        <taxon>Periconia</taxon>
    </lineage>
</organism>
<comment type="caution">
    <text evidence="1">The sequence shown here is derived from an EMBL/GenBank/DDBJ whole genome shotgun (WGS) entry which is preliminary data.</text>
</comment>
<evidence type="ECO:0000313" key="1">
    <source>
        <dbReference type="EMBL" id="CAI6339707.1"/>
    </source>
</evidence>
<proteinExistence type="predicted"/>
<reference evidence="1" key="1">
    <citation type="submission" date="2023-01" db="EMBL/GenBank/DDBJ databases">
        <authorList>
            <person name="Van Ghelder C."/>
            <person name="Rancurel C."/>
        </authorList>
    </citation>
    <scope>NUCLEOTIDE SEQUENCE</scope>
    <source>
        <strain evidence="1">CNCM I-4278</strain>
    </source>
</reference>
<evidence type="ECO:0000313" key="2">
    <source>
        <dbReference type="Proteomes" id="UP001152607"/>
    </source>
</evidence>
<sequence>MMISTFPPQCAGSRGWPGASLHLPQGGKRKENCPIMSASMSQESGQSNLQRRSVICPTSPLRSTKYDSNVCCSSSRFVCHYIQQGRRRQSIWNRVQGARTLLIIDNTRVASPNNLMFVT</sequence>
<accession>A0A9W4US10</accession>
<name>A0A9W4US10_9PLEO</name>